<name>A0A9N9ID76_9GLOM</name>
<keyword evidence="2" id="KW-1185">Reference proteome</keyword>
<dbReference type="Proteomes" id="UP000789759">
    <property type="component" value="Unassembled WGS sequence"/>
</dbReference>
<evidence type="ECO:0000313" key="2">
    <source>
        <dbReference type="Proteomes" id="UP000789759"/>
    </source>
</evidence>
<feature type="non-terminal residue" evidence="1">
    <location>
        <position position="1"/>
    </location>
</feature>
<reference evidence="1" key="1">
    <citation type="submission" date="2021-06" db="EMBL/GenBank/DDBJ databases">
        <authorList>
            <person name="Kallberg Y."/>
            <person name="Tangrot J."/>
            <person name="Rosling A."/>
        </authorList>
    </citation>
    <scope>NUCLEOTIDE SEQUENCE</scope>
    <source>
        <strain evidence="1">FL966</strain>
    </source>
</reference>
<dbReference type="AlphaFoldDB" id="A0A9N9ID76"/>
<dbReference type="Gene3D" id="3.30.420.10">
    <property type="entry name" value="Ribonuclease H-like superfamily/Ribonuclease H"/>
    <property type="match status" value="1"/>
</dbReference>
<dbReference type="GO" id="GO:0003676">
    <property type="term" value="F:nucleic acid binding"/>
    <property type="evidence" value="ECO:0007669"/>
    <property type="project" value="InterPro"/>
</dbReference>
<evidence type="ECO:0000313" key="1">
    <source>
        <dbReference type="EMBL" id="CAG8730708.1"/>
    </source>
</evidence>
<gene>
    <name evidence="1" type="ORF">CPELLU_LOCUS13477</name>
</gene>
<accession>A0A9N9ID76</accession>
<organism evidence="1 2">
    <name type="scientific">Cetraspora pellucida</name>
    <dbReference type="NCBI Taxonomy" id="1433469"/>
    <lineage>
        <taxon>Eukaryota</taxon>
        <taxon>Fungi</taxon>
        <taxon>Fungi incertae sedis</taxon>
        <taxon>Mucoromycota</taxon>
        <taxon>Glomeromycotina</taxon>
        <taxon>Glomeromycetes</taxon>
        <taxon>Diversisporales</taxon>
        <taxon>Gigasporaceae</taxon>
        <taxon>Cetraspora</taxon>
    </lineage>
</organism>
<dbReference type="EMBL" id="CAJVQA010014384">
    <property type="protein sequence ID" value="CAG8730708.1"/>
    <property type="molecule type" value="Genomic_DNA"/>
</dbReference>
<dbReference type="InterPro" id="IPR036397">
    <property type="entry name" value="RNaseH_sf"/>
</dbReference>
<comment type="caution">
    <text evidence="1">The sequence shown here is derived from an EMBL/GenBank/DDBJ whole genome shotgun (WGS) entry which is preliminary data.</text>
</comment>
<proteinExistence type="predicted"/>
<protein>
    <submittedName>
        <fullName evidence="1">16352_t:CDS:1</fullName>
    </submittedName>
</protein>
<sequence length="167" mass="18932">ILYGHKHRNSLAIIAKNIKCSKTTVHETLKQYAQTGSTMPRKHSGSKAIFNESALEELRKMVIQDTKYSKEFDESCLVPTVGHSPGLMFWGTINGKVYTKLIRRHAISAILQLVPNGQDLFTSIEDLEIKVKAAWYSILPKCYRKLSNSMIRRVKACYSADGRPIDF</sequence>